<protein>
    <submittedName>
        <fullName evidence="1">Uncharacterized protein</fullName>
    </submittedName>
</protein>
<comment type="caution">
    <text evidence="1">The sequence shown here is derived from an EMBL/GenBank/DDBJ whole genome shotgun (WGS) entry which is preliminary data.</text>
</comment>
<evidence type="ECO:0000313" key="1">
    <source>
        <dbReference type="EMBL" id="OWW18065.1"/>
    </source>
</evidence>
<accession>A0A254T623</accession>
<dbReference type="RefSeq" id="WP_088707525.1">
    <property type="nucleotide sequence ID" value="NZ_LSTO01000001.1"/>
</dbReference>
<dbReference type="AlphaFoldDB" id="A0A254T623"/>
<dbReference type="EMBL" id="LSTO01000001">
    <property type="protein sequence ID" value="OWW20656.1"/>
    <property type="molecule type" value="Genomic_DNA"/>
</dbReference>
<sequence>MLDLGSTEFVLANPSYPEQELRRLSSSLFDSWEAFVDLSVTIPDYSLFLQVEEGSIKGRATIGAALTAFYFGIGNYGDFISGLKTIGEQVSATGDYLSEQAGQVFSCPPSRAASKKRGGSLAALQRLFVRVQKGELTPEEAMIRAETLLGDEAATEPDFMRELADALLKCPRYHQQQPLPYLGKRSAIAYWQRDLRR</sequence>
<dbReference type="OrthoDB" id="6881333at2"/>
<organism evidence="1 3">
    <name type="scientific">Noviherbaspirillum denitrificans</name>
    <dbReference type="NCBI Taxonomy" id="1968433"/>
    <lineage>
        <taxon>Bacteria</taxon>
        <taxon>Pseudomonadati</taxon>
        <taxon>Pseudomonadota</taxon>
        <taxon>Betaproteobacteria</taxon>
        <taxon>Burkholderiales</taxon>
        <taxon>Oxalobacteraceae</taxon>
        <taxon>Noviherbaspirillum</taxon>
    </lineage>
</organism>
<reference evidence="1 3" key="1">
    <citation type="submission" date="2016-02" db="EMBL/GenBank/DDBJ databases">
        <authorList>
            <person name="Wen L."/>
            <person name="He K."/>
            <person name="Yang H."/>
        </authorList>
    </citation>
    <scope>NUCLEOTIDE SEQUENCE [LARGE SCALE GENOMIC DNA]</scope>
    <source>
        <strain evidence="1 3">TSA40</strain>
    </source>
</reference>
<proteinExistence type="predicted"/>
<dbReference type="Proteomes" id="UP000197535">
    <property type="component" value="Unassembled WGS sequence"/>
</dbReference>
<gene>
    <name evidence="1" type="ORF">AYR66_02030</name>
    <name evidence="2" type="ORF">AYR66_15355</name>
</gene>
<keyword evidence="3" id="KW-1185">Reference proteome</keyword>
<name>A0A254T623_9BURK</name>
<evidence type="ECO:0000313" key="3">
    <source>
        <dbReference type="Proteomes" id="UP000197535"/>
    </source>
</evidence>
<dbReference type="EMBL" id="LSTO01000033">
    <property type="protein sequence ID" value="OWW18065.1"/>
    <property type="molecule type" value="Genomic_DNA"/>
</dbReference>
<evidence type="ECO:0000313" key="2">
    <source>
        <dbReference type="EMBL" id="OWW20656.1"/>
    </source>
</evidence>